<evidence type="ECO:0000313" key="5">
    <source>
        <dbReference type="EMBL" id="MYM57090.1"/>
    </source>
</evidence>
<dbReference type="SUPFAM" id="SSF46689">
    <property type="entry name" value="Homeodomain-like"/>
    <property type="match status" value="2"/>
</dbReference>
<dbReference type="GO" id="GO:0043565">
    <property type="term" value="F:sequence-specific DNA binding"/>
    <property type="evidence" value="ECO:0007669"/>
    <property type="project" value="InterPro"/>
</dbReference>
<organism evidence="5 6">
    <name type="scientific">Thalassovita mangrovi</name>
    <dbReference type="NCBI Taxonomy" id="2692236"/>
    <lineage>
        <taxon>Bacteria</taxon>
        <taxon>Pseudomonadati</taxon>
        <taxon>Pseudomonadota</taxon>
        <taxon>Alphaproteobacteria</taxon>
        <taxon>Rhodobacterales</taxon>
        <taxon>Roseobacteraceae</taxon>
        <taxon>Thalassovita</taxon>
    </lineage>
</organism>
<keyword evidence="3" id="KW-0804">Transcription</keyword>
<name>A0A6L8LR86_9RHOB</name>
<dbReference type="AlphaFoldDB" id="A0A6L8LR86"/>
<evidence type="ECO:0000313" key="6">
    <source>
        <dbReference type="Proteomes" id="UP000479043"/>
    </source>
</evidence>
<dbReference type="SMART" id="SM00342">
    <property type="entry name" value="HTH_ARAC"/>
    <property type="match status" value="1"/>
</dbReference>
<dbReference type="Proteomes" id="UP000479043">
    <property type="component" value="Unassembled WGS sequence"/>
</dbReference>
<protein>
    <submittedName>
        <fullName evidence="5">Helix-turn-helix domain-containing protein</fullName>
    </submittedName>
</protein>
<dbReference type="InterPro" id="IPR050204">
    <property type="entry name" value="AraC_XylS_family_regulators"/>
</dbReference>
<keyword evidence="6" id="KW-1185">Reference proteome</keyword>
<comment type="caution">
    <text evidence="5">The sequence shown here is derived from an EMBL/GenBank/DDBJ whole genome shotgun (WGS) entry which is preliminary data.</text>
</comment>
<reference evidence="5 6" key="1">
    <citation type="submission" date="2020-01" db="EMBL/GenBank/DDBJ databases">
        <authorList>
            <person name="Chen S."/>
        </authorList>
    </citation>
    <scope>NUCLEOTIDE SEQUENCE [LARGE SCALE GENOMIC DNA]</scope>
    <source>
        <strain evidence="5 6">GS-10</strain>
    </source>
</reference>
<evidence type="ECO:0000256" key="2">
    <source>
        <dbReference type="ARBA" id="ARBA00023125"/>
    </source>
</evidence>
<sequence length="272" mass="29762">MTSPWTTGQMAIGRDRFFYSGLLGNSGKPRCLGGITIYVAPEGGFDIGFGKSGPFENRQIAALRPYETHRLVSPCGRILNLGFEPESLSDRAQASLIARANDPEQGADLARRIRAAEPHLAASVGAEGFTDRAFDQLFLGDALTPRRMDARIAAVMRTICAEIEDNALSADDLAAQAGLSTSRFLHLFKENTGIAFRSLRMWKRARRFLDHANGSDSLTEVALELGYPDSSHFSHSIRRTYGLKPRSIRNGSRNLKVFAGAGYTLGPDRVMP</sequence>
<keyword evidence="1" id="KW-0805">Transcription regulation</keyword>
<evidence type="ECO:0000259" key="4">
    <source>
        <dbReference type="PROSITE" id="PS01124"/>
    </source>
</evidence>
<dbReference type="InterPro" id="IPR018060">
    <property type="entry name" value="HTH_AraC"/>
</dbReference>
<dbReference type="RefSeq" id="WP_160975001.1">
    <property type="nucleotide sequence ID" value="NZ_WWEN01000009.1"/>
</dbReference>
<dbReference type="PANTHER" id="PTHR46796:SF13">
    <property type="entry name" value="HTH-TYPE TRANSCRIPTIONAL ACTIVATOR RHAS"/>
    <property type="match status" value="1"/>
</dbReference>
<dbReference type="PANTHER" id="PTHR46796">
    <property type="entry name" value="HTH-TYPE TRANSCRIPTIONAL ACTIVATOR RHAS-RELATED"/>
    <property type="match status" value="1"/>
</dbReference>
<dbReference type="Pfam" id="PF12833">
    <property type="entry name" value="HTH_18"/>
    <property type="match status" value="1"/>
</dbReference>
<accession>A0A6L8LR86</accession>
<dbReference type="EMBL" id="WWEN01000009">
    <property type="protein sequence ID" value="MYM57090.1"/>
    <property type="molecule type" value="Genomic_DNA"/>
</dbReference>
<dbReference type="PRINTS" id="PR00032">
    <property type="entry name" value="HTHARAC"/>
</dbReference>
<evidence type="ECO:0000256" key="1">
    <source>
        <dbReference type="ARBA" id="ARBA00023015"/>
    </source>
</evidence>
<keyword evidence="2" id="KW-0238">DNA-binding</keyword>
<dbReference type="PROSITE" id="PS01124">
    <property type="entry name" value="HTH_ARAC_FAMILY_2"/>
    <property type="match status" value="1"/>
</dbReference>
<feature type="domain" description="HTH araC/xylS-type" evidence="4">
    <location>
        <begin position="153"/>
        <end position="251"/>
    </location>
</feature>
<evidence type="ECO:0000256" key="3">
    <source>
        <dbReference type="ARBA" id="ARBA00023163"/>
    </source>
</evidence>
<proteinExistence type="predicted"/>
<gene>
    <name evidence="5" type="ORF">GR167_17370</name>
</gene>
<dbReference type="InterPro" id="IPR020449">
    <property type="entry name" value="Tscrpt_reg_AraC-type_HTH"/>
</dbReference>
<dbReference type="Gene3D" id="1.10.10.60">
    <property type="entry name" value="Homeodomain-like"/>
    <property type="match status" value="2"/>
</dbReference>
<dbReference type="GO" id="GO:0003700">
    <property type="term" value="F:DNA-binding transcription factor activity"/>
    <property type="evidence" value="ECO:0007669"/>
    <property type="project" value="InterPro"/>
</dbReference>
<dbReference type="InterPro" id="IPR009057">
    <property type="entry name" value="Homeodomain-like_sf"/>
</dbReference>